<feature type="transmembrane region" description="Helical" evidence="6">
    <location>
        <begin position="326"/>
        <end position="345"/>
    </location>
</feature>
<feature type="transmembrane region" description="Helical" evidence="6">
    <location>
        <begin position="253"/>
        <end position="279"/>
    </location>
</feature>
<feature type="compositionally biased region" description="Polar residues" evidence="5">
    <location>
        <begin position="35"/>
        <end position="52"/>
    </location>
</feature>
<feature type="transmembrane region" description="Helical" evidence="6">
    <location>
        <begin position="130"/>
        <end position="149"/>
    </location>
</feature>
<evidence type="ECO:0000256" key="5">
    <source>
        <dbReference type="SAM" id="MobiDB-lite"/>
    </source>
</evidence>
<keyword evidence="4 6" id="KW-0472">Membrane</keyword>
<evidence type="ECO:0000313" key="8">
    <source>
        <dbReference type="EMBL" id="KAK3217328.1"/>
    </source>
</evidence>
<dbReference type="SUPFAM" id="SSF103473">
    <property type="entry name" value="MFS general substrate transporter"/>
    <property type="match status" value="1"/>
</dbReference>
<dbReference type="EMBL" id="WVTA01000001">
    <property type="protein sequence ID" value="KAK3217328.1"/>
    <property type="molecule type" value="Genomic_DNA"/>
</dbReference>
<feature type="transmembrane region" description="Helical" evidence="6">
    <location>
        <begin position="437"/>
        <end position="458"/>
    </location>
</feature>
<feature type="transmembrane region" description="Helical" evidence="6">
    <location>
        <begin position="215"/>
        <end position="233"/>
    </location>
</feature>
<dbReference type="GO" id="GO:0005886">
    <property type="term" value="C:plasma membrane"/>
    <property type="evidence" value="ECO:0007669"/>
    <property type="project" value="TreeGrafter"/>
</dbReference>
<reference evidence="8 9" key="1">
    <citation type="submission" date="2021-02" db="EMBL/GenBank/DDBJ databases">
        <title>Genome assembly of Pseudopithomyces chartarum.</title>
        <authorList>
            <person name="Jauregui R."/>
            <person name="Singh J."/>
            <person name="Voisey C."/>
        </authorList>
    </citation>
    <scope>NUCLEOTIDE SEQUENCE [LARGE SCALE GENOMIC DNA]</scope>
    <source>
        <strain evidence="8 9">AGR01</strain>
    </source>
</reference>
<evidence type="ECO:0000256" key="3">
    <source>
        <dbReference type="ARBA" id="ARBA00022989"/>
    </source>
</evidence>
<dbReference type="Pfam" id="PF07690">
    <property type="entry name" value="MFS_1"/>
    <property type="match status" value="1"/>
</dbReference>
<dbReference type="InterPro" id="IPR020846">
    <property type="entry name" value="MFS_dom"/>
</dbReference>
<organism evidence="8 9">
    <name type="scientific">Pseudopithomyces chartarum</name>
    <dbReference type="NCBI Taxonomy" id="1892770"/>
    <lineage>
        <taxon>Eukaryota</taxon>
        <taxon>Fungi</taxon>
        <taxon>Dikarya</taxon>
        <taxon>Ascomycota</taxon>
        <taxon>Pezizomycotina</taxon>
        <taxon>Dothideomycetes</taxon>
        <taxon>Pleosporomycetidae</taxon>
        <taxon>Pleosporales</taxon>
        <taxon>Massarineae</taxon>
        <taxon>Didymosphaeriaceae</taxon>
        <taxon>Pseudopithomyces</taxon>
    </lineage>
</organism>
<dbReference type="Proteomes" id="UP001280581">
    <property type="component" value="Unassembled WGS sequence"/>
</dbReference>
<name>A0AAN6RM26_9PLEO</name>
<dbReference type="GO" id="GO:0015244">
    <property type="term" value="F:fluconazole transmembrane transporter activity"/>
    <property type="evidence" value="ECO:0007669"/>
    <property type="project" value="TreeGrafter"/>
</dbReference>
<feature type="transmembrane region" description="Helical" evidence="6">
    <location>
        <begin position="184"/>
        <end position="203"/>
    </location>
</feature>
<feature type="transmembrane region" description="Helical" evidence="6">
    <location>
        <begin position="365"/>
        <end position="384"/>
    </location>
</feature>
<comment type="subcellular location">
    <subcellularLocation>
        <location evidence="1">Membrane</location>
        <topology evidence="1">Multi-pass membrane protein</topology>
    </subcellularLocation>
</comment>
<feature type="transmembrane region" description="Helical" evidence="6">
    <location>
        <begin position="90"/>
        <end position="110"/>
    </location>
</feature>
<keyword evidence="3 6" id="KW-1133">Transmembrane helix</keyword>
<evidence type="ECO:0000256" key="6">
    <source>
        <dbReference type="SAM" id="Phobius"/>
    </source>
</evidence>
<evidence type="ECO:0000256" key="4">
    <source>
        <dbReference type="ARBA" id="ARBA00023136"/>
    </source>
</evidence>
<feature type="domain" description="Major facilitator superfamily (MFS) profile" evidence="7">
    <location>
        <begin position="92"/>
        <end position="523"/>
    </location>
</feature>
<gene>
    <name evidence="8" type="ORF">GRF29_1g2760664</name>
</gene>
<proteinExistence type="predicted"/>
<feature type="transmembrane region" description="Helical" evidence="6">
    <location>
        <begin position="500"/>
        <end position="519"/>
    </location>
</feature>
<evidence type="ECO:0000313" key="9">
    <source>
        <dbReference type="Proteomes" id="UP001280581"/>
    </source>
</evidence>
<evidence type="ECO:0000256" key="2">
    <source>
        <dbReference type="ARBA" id="ARBA00022692"/>
    </source>
</evidence>
<feature type="transmembrane region" description="Helical" evidence="6">
    <location>
        <begin position="161"/>
        <end position="178"/>
    </location>
</feature>
<dbReference type="PANTHER" id="PTHR23502:SF23">
    <property type="entry name" value="FLUCONAZOLE RESISTANCE PROTEIN 1"/>
    <property type="match status" value="1"/>
</dbReference>
<keyword evidence="9" id="KW-1185">Reference proteome</keyword>
<protein>
    <recommendedName>
        <fullName evidence="7">Major facilitator superfamily (MFS) profile domain-containing protein</fullName>
    </recommendedName>
</protein>
<dbReference type="GO" id="GO:1990961">
    <property type="term" value="P:xenobiotic detoxification by transmembrane export across the plasma membrane"/>
    <property type="evidence" value="ECO:0007669"/>
    <property type="project" value="TreeGrafter"/>
</dbReference>
<dbReference type="PANTHER" id="PTHR23502">
    <property type="entry name" value="MAJOR FACILITATOR SUPERFAMILY"/>
    <property type="match status" value="1"/>
</dbReference>
<feature type="transmembrane region" description="Helical" evidence="6">
    <location>
        <begin position="465"/>
        <end position="488"/>
    </location>
</feature>
<dbReference type="AlphaFoldDB" id="A0AAN6RM26"/>
<accession>A0AAN6RM26</accession>
<keyword evidence="2 6" id="KW-0812">Transmembrane</keyword>
<evidence type="ECO:0000259" key="7">
    <source>
        <dbReference type="PROSITE" id="PS50850"/>
    </source>
</evidence>
<feature type="region of interest" description="Disordered" evidence="5">
    <location>
        <begin position="28"/>
        <end position="57"/>
    </location>
</feature>
<dbReference type="InterPro" id="IPR011701">
    <property type="entry name" value="MFS"/>
</dbReference>
<dbReference type="Gene3D" id="1.20.1250.20">
    <property type="entry name" value="MFS general substrate transporter like domains"/>
    <property type="match status" value="1"/>
</dbReference>
<evidence type="ECO:0000256" key="1">
    <source>
        <dbReference type="ARBA" id="ARBA00004141"/>
    </source>
</evidence>
<dbReference type="InterPro" id="IPR036259">
    <property type="entry name" value="MFS_trans_sf"/>
</dbReference>
<comment type="caution">
    <text evidence="8">The sequence shown here is derived from an EMBL/GenBank/DDBJ whole genome shotgun (WGS) entry which is preliminary data.</text>
</comment>
<sequence length="534" mass="58271">MSYLVKHSAVGTLLSFARTGKISYRRGGPLKDVSPASTSINSATPRPSGSTEDVSDLDKEETDIAITNIVDWSSPEDPSNPQNWSFRQKLTVTAVLCFWTFALYIGSSVYTSSQQHVIEIFGISHVEGALGVALYVLGYGLGGLLFSPLSEVPAIGRNPAYAISGFLFVILCIPTSLVNNFPGLMVLRFLLGFMAGPCLALVGASFRDIWAPAPFCYSIAFWAMSGIAGPAMGPTMTSYAVEALGWRFSSWELLMISGPSYLVMILILPETSAPTILYYEAKRRREETGNKELVSEAELKQRNLNVGALLFNALLKPWVLNVKDPALGFTTLYSGIAYGIFYSFFESLPIVYPHDFGFSSTSTGLIFLTVIPAGLIAFITQFLFLKFRVFPALASGTFGEVENYLIPGVLASPLIPTGLFIYAWTARPEHSHWIAPTLGFGLVIVGLYFVFQSILLYIPNIYPRYAASIFAANSLARSLFAFGAILVARPMFEKMGVDGGVSFLAGLTVLCMFGIWGLYRFGKALRQRSKFTGA</sequence>
<feature type="transmembrane region" description="Helical" evidence="6">
    <location>
        <begin position="404"/>
        <end position="425"/>
    </location>
</feature>
<dbReference type="PROSITE" id="PS50850">
    <property type="entry name" value="MFS"/>
    <property type="match status" value="1"/>
</dbReference>